<evidence type="ECO:0000256" key="1">
    <source>
        <dbReference type="SAM" id="Phobius"/>
    </source>
</evidence>
<organism evidence="2 3">
    <name type="scientific">Tectimicrobiota bacterium</name>
    <dbReference type="NCBI Taxonomy" id="2528274"/>
    <lineage>
        <taxon>Bacteria</taxon>
        <taxon>Pseudomonadati</taxon>
        <taxon>Nitrospinota/Tectimicrobiota group</taxon>
        <taxon>Candidatus Tectimicrobiota</taxon>
    </lineage>
</organism>
<keyword evidence="1" id="KW-1133">Transmembrane helix</keyword>
<comment type="caution">
    <text evidence="2">The sequence shown here is derived from an EMBL/GenBank/DDBJ whole genome shotgun (WGS) entry which is preliminary data.</text>
</comment>
<dbReference type="EMBL" id="VGLS01000002">
    <property type="protein sequence ID" value="MBM3222199.1"/>
    <property type="molecule type" value="Genomic_DNA"/>
</dbReference>
<gene>
    <name evidence="2" type="ORF">FJZ47_00120</name>
</gene>
<reference evidence="2" key="1">
    <citation type="submission" date="2019-03" db="EMBL/GenBank/DDBJ databases">
        <title>Lake Tanganyika Metagenome-Assembled Genomes (MAGs).</title>
        <authorList>
            <person name="Tran P."/>
        </authorList>
    </citation>
    <scope>NUCLEOTIDE SEQUENCE</scope>
    <source>
        <strain evidence="2">K_DeepCast_65m_m2_066</strain>
    </source>
</reference>
<feature type="transmembrane region" description="Helical" evidence="1">
    <location>
        <begin position="51"/>
        <end position="73"/>
    </location>
</feature>
<proteinExistence type="predicted"/>
<keyword evidence="1" id="KW-0812">Transmembrane</keyword>
<sequence length="228" mass="23998">MGAGAFANCRNGESLWGSRIYPDCSTGRTLHGLVENTANSNAEGHMHHRRILWFSGSLVLAFGLSIVAAHAAGQHAHVHGEGRINIAVEGQQGAVEFIAPAEGVYGFEHRATTPADQAKRDAALTLVREHIGSMVIFAADRGCQWTPQSVTVVAEAGRASSKGGKQHGEHSEVHAVFTVTCAQPLAGSQVTFGVSKVLPKIRVLHVQVLSGTKQSGAVLKGDKGKVTL</sequence>
<name>A0A937VW90_UNCTE</name>
<keyword evidence="1" id="KW-0472">Membrane</keyword>
<dbReference type="InterPro" id="IPR021253">
    <property type="entry name" value="ZrgA-like"/>
</dbReference>
<evidence type="ECO:0000313" key="3">
    <source>
        <dbReference type="Proteomes" id="UP000712673"/>
    </source>
</evidence>
<evidence type="ECO:0000313" key="2">
    <source>
        <dbReference type="EMBL" id="MBM3222199.1"/>
    </source>
</evidence>
<dbReference type="Proteomes" id="UP000712673">
    <property type="component" value="Unassembled WGS sequence"/>
</dbReference>
<accession>A0A937VW90</accession>
<protein>
    <submittedName>
        <fullName evidence="2">DUF2796 domain-containing protein</fullName>
    </submittedName>
</protein>
<dbReference type="Pfam" id="PF10986">
    <property type="entry name" value="ZrgA"/>
    <property type="match status" value="1"/>
</dbReference>
<dbReference type="AlphaFoldDB" id="A0A937VW90"/>